<evidence type="ECO:0000313" key="3">
    <source>
        <dbReference type="Proteomes" id="UP001057520"/>
    </source>
</evidence>
<dbReference type="InterPro" id="IPR021370">
    <property type="entry name" value="DUF2987"/>
</dbReference>
<protein>
    <submittedName>
        <fullName evidence="2">DUF2987 domain-containing protein</fullName>
    </submittedName>
</protein>
<accession>A0ABY4ZNX3</accession>
<keyword evidence="3" id="KW-1185">Reference proteome</keyword>
<reference evidence="2 3" key="1">
    <citation type="submission" date="2022-04" db="EMBL/GenBank/DDBJ databases">
        <title>Genome sequence of soybean root-associated Caulobacter segnis RL271.</title>
        <authorList>
            <person name="Longley R."/>
            <person name="Bonito G."/>
            <person name="Trigodet F."/>
            <person name="Crosson S."/>
            <person name="Fiebig A."/>
        </authorList>
    </citation>
    <scope>NUCLEOTIDE SEQUENCE [LARGE SCALE GENOMIC DNA]</scope>
    <source>
        <strain evidence="2 3">RL271</strain>
    </source>
</reference>
<sequence>MRRSLPLILAGAVLAATAGPAFAEKSAQATKVLPFLDKFLKVPPAERSRLKLAYAVRHDGQMLPNLKAALVERGGARTPLPVDGEGYFERLPTLAQLEGDPAIVFDVPEGWKMGTMMTFGTQLKPAQDYDARELAATVAEANTVIGKAAGVAAFMAPKMTGVVFPKAESGVVVFANGRSAPLPKAQEFPYFRPADHQGAVRVKLTRSPTKVAFYDGKK</sequence>
<keyword evidence="1" id="KW-0732">Signal</keyword>
<evidence type="ECO:0000313" key="2">
    <source>
        <dbReference type="EMBL" id="USQ94365.1"/>
    </source>
</evidence>
<feature type="signal peptide" evidence="1">
    <location>
        <begin position="1"/>
        <end position="23"/>
    </location>
</feature>
<dbReference type="EMBL" id="CP096040">
    <property type="protein sequence ID" value="USQ94365.1"/>
    <property type="molecule type" value="Genomic_DNA"/>
</dbReference>
<dbReference type="Proteomes" id="UP001057520">
    <property type="component" value="Chromosome"/>
</dbReference>
<evidence type="ECO:0000256" key="1">
    <source>
        <dbReference type="SAM" id="SignalP"/>
    </source>
</evidence>
<dbReference type="Pfam" id="PF11205">
    <property type="entry name" value="DUF2987"/>
    <property type="match status" value="1"/>
</dbReference>
<gene>
    <name evidence="2" type="ORF">MZV50_17450</name>
</gene>
<name>A0ABY4ZNX3_9CAUL</name>
<organism evidence="2 3">
    <name type="scientific">Caulobacter segnis</name>
    <dbReference type="NCBI Taxonomy" id="88688"/>
    <lineage>
        <taxon>Bacteria</taxon>
        <taxon>Pseudomonadati</taxon>
        <taxon>Pseudomonadota</taxon>
        <taxon>Alphaproteobacteria</taxon>
        <taxon>Caulobacterales</taxon>
        <taxon>Caulobacteraceae</taxon>
        <taxon>Caulobacter</taxon>
    </lineage>
</organism>
<proteinExistence type="predicted"/>
<feature type="chain" id="PRO_5046761324" evidence="1">
    <location>
        <begin position="24"/>
        <end position="218"/>
    </location>
</feature>